<evidence type="ECO:0000313" key="1">
    <source>
        <dbReference type="EMBL" id="SHF03649.1"/>
    </source>
</evidence>
<dbReference type="AlphaFoldDB" id="A0A1M4YD71"/>
<dbReference type="Proteomes" id="UP000184404">
    <property type="component" value="Unassembled WGS sequence"/>
</dbReference>
<dbReference type="STRING" id="1123243.SAMN02745190_01710"/>
<organism evidence="1 2">
    <name type="scientific">Schwartzia succinivorans DSM 10502</name>
    <dbReference type="NCBI Taxonomy" id="1123243"/>
    <lineage>
        <taxon>Bacteria</taxon>
        <taxon>Bacillati</taxon>
        <taxon>Bacillota</taxon>
        <taxon>Negativicutes</taxon>
        <taxon>Selenomonadales</taxon>
        <taxon>Selenomonadaceae</taxon>
        <taxon>Schwartzia</taxon>
    </lineage>
</organism>
<sequence length="52" mass="6310">MFIHRMKWMTDCKNLDTPIAVVYNLYSFVRGIHVFYNIEAIVTRMLKRRCTL</sequence>
<evidence type="ECO:0000313" key="2">
    <source>
        <dbReference type="Proteomes" id="UP000184404"/>
    </source>
</evidence>
<dbReference type="EMBL" id="FQUG01000006">
    <property type="protein sequence ID" value="SHF03649.1"/>
    <property type="molecule type" value="Genomic_DNA"/>
</dbReference>
<proteinExistence type="predicted"/>
<reference evidence="1 2" key="1">
    <citation type="submission" date="2016-11" db="EMBL/GenBank/DDBJ databases">
        <authorList>
            <person name="Jaros S."/>
            <person name="Januszkiewicz K."/>
            <person name="Wedrychowicz H."/>
        </authorList>
    </citation>
    <scope>NUCLEOTIDE SEQUENCE [LARGE SCALE GENOMIC DNA]</scope>
    <source>
        <strain evidence="1 2">DSM 10502</strain>
    </source>
</reference>
<name>A0A1M4YD71_9FIRM</name>
<accession>A0A1M4YD71</accession>
<protein>
    <submittedName>
        <fullName evidence="1">Uncharacterized protein</fullName>
    </submittedName>
</protein>
<gene>
    <name evidence="1" type="ORF">SAMN02745190_01710</name>
</gene>
<keyword evidence="2" id="KW-1185">Reference proteome</keyword>